<name>A0ABY4MTT7_9MICO</name>
<dbReference type="InterPro" id="IPR052920">
    <property type="entry name" value="DNA-binding_regulatory"/>
</dbReference>
<sequence length="407" mass="44543">MTGRPLRNATALAAGATVFFGSLAATAATMLARQVVNPPRSTRGPVRVIKCDLHNPEATAGTITLERTIESETAGEYTLLWDSARGRAHLGEIVTADLRTVTRRFSEAIGTPIVGIRTVRVASAPQRDIRDLGLHWREVEVPGELGPMPAWFVPADREGSHDWVIHVHGRGAAMTEPLRAVPLVRAQGWNSLVVSYRNDLGVPSPADGKYGLGLTEWHDVDAALEWASSRGAERIVLTGWSMGGGIVGQTYLNSRFRKRIVGLMLESPAVNWHDTLEYQAAQMRVPAPVAKLGMWLLNSPLHRGLLGTDEPIDLAQLDLVARADEFEVPILLLHSTADTVVPVTSSQRLAQARPDLVDYVEFTRARHTRLWNVDRDSWETAVDEWFAGLSTQPGADSQAQASSRTSR</sequence>
<proteinExistence type="predicted"/>
<evidence type="ECO:0000256" key="1">
    <source>
        <dbReference type="SAM" id="SignalP"/>
    </source>
</evidence>
<dbReference type="Gene3D" id="3.40.50.1820">
    <property type="entry name" value="alpha/beta hydrolase"/>
    <property type="match status" value="1"/>
</dbReference>
<gene>
    <name evidence="2" type="ORF">M3M28_07050</name>
</gene>
<feature type="chain" id="PRO_5046879521" evidence="1">
    <location>
        <begin position="28"/>
        <end position="407"/>
    </location>
</feature>
<protein>
    <submittedName>
        <fullName evidence="2">Lysophospholipase</fullName>
    </submittedName>
</protein>
<evidence type="ECO:0000313" key="2">
    <source>
        <dbReference type="EMBL" id="UQN13832.1"/>
    </source>
</evidence>
<reference evidence="2" key="1">
    <citation type="submission" date="2022-05" db="EMBL/GenBank/DDBJ databases">
        <title>Complete genome sequence of toluene-degrading Gulosibacter sediminis strain ACHW.36C.</title>
        <authorList>
            <person name="Wai A.C."/>
            <person name="Lai G.K."/>
            <person name="Griffin S.D."/>
            <person name="Leung F.C."/>
        </authorList>
    </citation>
    <scope>NUCLEOTIDE SEQUENCE [LARGE SCALE GENOMIC DNA]</scope>
    <source>
        <strain evidence="2">ACHW.36C</strain>
    </source>
</reference>
<dbReference type="EMBL" id="CP097160">
    <property type="protein sequence ID" value="UQN13832.1"/>
    <property type="molecule type" value="Genomic_DNA"/>
</dbReference>
<organism evidence="2">
    <name type="scientific">Gulosibacter sediminis</name>
    <dbReference type="NCBI Taxonomy" id="1729695"/>
    <lineage>
        <taxon>Bacteria</taxon>
        <taxon>Bacillati</taxon>
        <taxon>Actinomycetota</taxon>
        <taxon>Actinomycetes</taxon>
        <taxon>Micrococcales</taxon>
        <taxon>Microbacteriaceae</taxon>
        <taxon>Gulosibacter</taxon>
    </lineage>
</organism>
<dbReference type="PANTHER" id="PTHR43358:SF4">
    <property type="entry name" value="ALPHA_BETA HYDROLASE FOLD-1 DOMAIN-CONTAINING PROTEIN"/>
    <property type="match status" value="1"/>
</dbReference>
<dbReference type="InterPro" id="IPR029058">
    <property type="entry name" value="AB_hydrolase_fold"/>
</dbReference>
<accession>A0ABY4MTT7</accession>
<dbReference type="PANTHER" id="PTHR43358">
    <property type="entry name" value="ALPHA/BETA-HYDROLASE"/>
    <property type="match status" value="1"/>
</dbReference>
<keyword evidence="1" id="KW-0732">Signal</keyword>
<feature type="signal peptide" evidence="1">
    <location>
        <begin position="1"/>
        <end position="27"/>
    </location>
</feature>
<dbReference type="SUPFAM" id="SSF53474">
    <property type="entry name" value="alpha/beta-Hydrolases"/>
    <property type="match status" value="1"/>
</dbReference>